<proteinExistence type="predicted"/>
<dbReference type="EMBL" id="MT142831">
    <property type="protein sequence ID" value="QJA89215.1"/>
    <property type="molecule type" value="Genomic_DNA"/>
</dbReference>
<organism evidence="1">
    <name type="scientific">viral metagenome</name>
    <dbReference type="NCBI Taxonomy" id="1070528"/>
    <lineage>
        <taxon>unclassified sequences</taxon>
        <taxon>metagenomes</taxon>
        <taxon>organismal metagenomes</taxon>
    </lineage>
</organism>
<reference evidence="1" key="1">
    <citation type="submission" date="2020-03" db="EMBL/GenBank/DDBJ databases">
        <title>The deep terrestrial virosphere.</title>
        <authorList>
            <person name="Holmfeldt K."/>
            <person name="Nilsson E."/>
            <person name="Simone D."/>
            <person name="Lopez-Fernandez M."/>
            <person name="Wu X."/>
            <person name="de Brujin I."/>
            <person name="Lundin D."/>
            <person name="Andersson A."/>
            <person name="Bertilsson S."/>
            <person name="Dopson M."/>
        </authorList>
    </citation>
    <scope>NUCLEOTIDE SEQUENCE</scope>
    <source>
        <strain evidence="1">MM415B02587</strain>
    </source>
</reference>
<sequence>MSNAISSSGAKPPKKLFQVATAANGAIANSLAPGAAFRLLEVRLKIDTAGTTSEAFTITMDAGDGAAYDALLLTQNTKVPAITDLVVPFGDGYEFEADDELDAAWPNTENRTYGLTWVYEYV</sequence>
<accession>A0A6M3L7L2</accession>
<dbReference type="AlphaFoldDB" id="A0A6M3L7L2"/>
<protein>
    <submittedName>
        <fullName evidence="1">Uncharacterized protein</fullName>
    </submittedName>
</protein>
<name>A0A6M3L7L2_9ZZZZ</name>
<evidence type="ECO:0000313" key="1">
    <source>
        <dbReference type="EMBL" id="QJA89215.1"/>
    </source>
</evidence>
<gene>
    <name evidence="1" type="ORF">MM415B02587_0002</name>
</gene>